<dbReference type="Pfam" id="PF00107">
    <property type="entry name" value="ADH_zinc_N"/>
    <property type="match status" value="1"/>
</dbReference>
<proteinExistence type="predicted"/>
<dbReference type="RefSeq" id="WP_377531994.1">
    <property type="nucleotide sequence ID" value="NZ_JBHTLD010000271.1"/>
</dbReference>
<accession>A0ABW3SU75</accession>
<evidence type="ECO:0000259" key="1">
    <source>
        <dbReference type="SMART" id="SM00829"/>
    </source>
</evidence>
<comment type="caution">
    <text evidence="2">The sequence shown here is derived from an EMBL/GenBank/DDBJ whole genome shotgun (WGS) entry which is preliminary data.</text>
</comment>
<dbReference type="InterPro" id="IPR011032">
    <property type="entry name" value="GroES-like_sf"/>
</dbReference>
<dbReference type="InterPro" id="IPR013149">
    <property type="entry name" value="ADH-like_C"/>
</dbReference>
<protein>
    <submittedName>
        <fullName evidence="2">Zinc-binding alcohol dehydrogenase family protein</fullName>
    </submittedName>
</protein>
<sequence>MKALYLEDINKEFILIDKEKPTAGPGEVVVQVRAAALNRRDVWIQRGKYFIKEYPAILGSDCAGVVTEVGEGVDQSWVNREVLVDPSKNWGDNPRVHSAAYTILGMPEQGAFAEYVKVPAANLHQKPEHLNFEEAAALPLAGVTAYRALFTKCELQPGEKVLVTGAGGGVALFAIQFALAVGAEVWVTSGSEEKIQAAKDLGAAGGANYKQENWGKELKAQAGGFDVIIDSAGGEGFVQLVKLAKPGGRLSMYGGTTGMIGQINPAELFWKQLSIYGSTMGTAQDFAGMLKLVTDKSIRSVVDVTYPLEEGEQAMRYMEEGKQFGKIILTVG</sequence>
<name>A0ABW3SU75_9BACT</name>
<dbReference type="Proteomes" id="UP001597094">
    <property type="component" value="Unassembled WGS sequence"/>
</dbReference>
<dbReference type="SUPFAM" id="SSF50129">
    <property type="entry name" value="GroES-like"/>
    <property type="match status" value="1"/>
</dbReference>
<reference evidence="3" key="1">
    <citation type="journal article" date="2019" name="Int. J. Syst. Evol. Microbiol.">
        <title>The Global Catalogue of Microorganisms (GCM) 10K type strain sequencing project: providing services to taxonomists for standard genome sequencing and annotation.</title>
        <authorList>
            <consortium name="The Broad Institute Genomics Platform"/>
            <consortium name="The Broad Institute Genome Sequencing Center for Infectious Disease"/>
            <person name="Wu L."/>
            <person name="Ma J."/>
        </authorList>
    </citation>
    <scope>NUCLEOTIDE SEQUENCE [LARGE SCALE GENOMIC DNA]</scope>
    <source>
        <strain evidence="3">JCM 31319</strain>
    </source>
</reference>
<feature type="domain" description="Enoyl reductase (ER)" evidence="1">
    <location>
        <begin position="8"/>
        <end position="329"/>
    </location>
</feature>
<dbReference type="InterPro" id="IPR052711">
    <property type="entry name" value="Zinc_ADH-like"/>
</dbReference>
<dbReference type="Gene3D" id="3.40.50.720">
    <property type="entry name" value="NAD(P)-binding Rossmann-like Domain"/>
    <property type="match status" value="1"/>
</dbReference>
<dbReference type="PANTHER" id="PTHR45033:SF3">
    <property type="entry name" value="DEHYDROGENASE, PUTATIVE (AFU_ORTHOLOGUE AFUA_2G13270)-RELATED"/>
    <property type="match status" value="1"/>
</dbReference>
<dbReference type="InterPro" id="IPR036291">
    <property type="entry name" value="NAD(P)-bd_dom_sf"/>
</dbReference>
<dbReference type="InterPro" id="IPR020843">
    <property type="entry name" value="ER"/>
</dbReference>
<dbReference type="EMBL" id="JBHTLD010000271">
    <property type="protein sequence ID" value="MFD1188422.1"/>
    <property type="molecule type" value="Genomic_DNA"/>
</dbReference>
<dbReference type="Gene3D" id="3.90.180.10">
    <property type="entry name" value="Medium-chain alcohol dehydrogenases, catalytic domain"/>
    <property type="match status" value="1"/>
</dbReference>
<organism evidence="2 3">
    <name type="scientific">Pontibacter rugosus</name>
    <dbReference type="NCBI Taxonomy" id="1745966"/>
    <lineage>
        <taxon>Bacteria</taxon>
        <taxon>Pseudomonadati</taxon>
        <taxon>Bacteroidota</taxon>
        <taxon>Cytophagia</taxon>
        <taxon>Cytophagales</taxon>
        <taxon>Hymenobacteraceae</taxon>
        <taxon>Pontibacter</taxon>
    </lineage>
</organism>
<evidence type="ECO:0000313" key="2">
    <source>
        <dbReference type="EMBL" id="MFD1188422.1"/>
    </source>
</evidence>
<dbReference type="InterPro" id="IPR013154">
    <property type="entry name" value="ADH-like_N"/>
</dbReference>
<dbReference type="PANTHER" id="PTHR45033">
    <property type="match status" value="1"/>
</dbReference>
<keyword evidence="3" id="KW-1185">Reference proteome</keyword>
<dbReference type="SUPFAM" id="SSF51735">
    <property type="entry name" value="NAD(P)-binding Rossmann-fold domains"/>
    <property type="match status" value="1"/>
</dbReference>
<gene>
    <name evidence="2" type="ORF">ACFQ2O_19585</name>
</gene>
<dbReference type="Pfam" id="PF08240">
    <property type="entry name" value="ADH_N"/>
    <property type="match status" value="1"/>
</dbReference>
<dbReference type="SMART" id="SM00829">
    <property type="entry name" value="PKS_ER"/>
    <property type="match status" value="1"/>
</dbReference>
<evidence type="ECO:0000313" key="3">
    <source>
        <dbReference type="Proteomes" id="UP001597094"/>
    </source>
</evidence>